<keyword evidence="2" id="KW-0963">Cytoplasm</keyword>
<dbReference type="InParanoid" id="A0A2J7R8N4"/>
<name>A0A2J7R8N4_9NEOP</name>
<dbReference type="Gene3D" id="2.130.10.10">
    <property type="entry name" value="YVTN repeat-like/Quinoprotein amine dehydrogenase"/>
    <property type="match status" value="2"/>
</dbReference>
<dbReference type="InterPro" id="IPR001680">
    <property type="entry name" value="WD40_rpt"/>
</dbReference>
<dbReference type="GO" id="GO:0003341">
    <property type="term" value="P:cilium movement"/>
    <property type="evidence" value="ECO:0007669"/>
    <property type="project" value="UniProtKB-ARBA"/>
</dbReference>
<evidence type="ECO:0000313" key="9">
    <source>
        <dbReference type="EMBL" id="PNF37198.1"/>
    </source>
</evidence>
<gene>
    <name evidence="9" type="ORF">B7P43_G00471</name>
</gene>
<evidence type="ECO:0000313" key="10">
    <source>
        <dbReference type="Proteomes" id="UP000235965"/>
    </source>
</evidence>
<dbReference type="PANTHER" id="PTHR14885:SF3">
    <property type="entry name" value="CILIA- AND FLAGELLA-ASSOCIATED PROTEIN 44"/>
    <property type="match status" value="1"/>
</dbReference>
<dbReference type="OrthoDB" id="1935234at2759"/>
<organism evidence="9 10">
    <name type="scientific">Cryptotermes secundus</name>
    <dbReference type="NCBI Taxonomy" id="105785"/>
    <lineage>
        <taxon>Eukaryota</taxon>
        <taxon>Metazoa</taxon>
        <taxon>Ecdysozoa</taxon>
        <taxon>Arthropoda</taxon>
        <taxon>Hexapoda</taxon>
        <taxon>Insecta</taxon>
        <taxon>Pterygota</taxon>
        <taxon>Neoptera</taxon>
        <taxon>Polyneoptera</taxon>
        <taxon>Dictyoptera</taxon>
        <taxon>Blattodea</taxon>
        <taxon>Blattoidea</taxon>
        <taxon>Termitoidae</taxon>
        <taxon>Kalotermitidae</taxon>
        <taxon>Cryptotermitinae</taxon>
        <taxon>Cryptotermes</taxon>
    </lineage>
</organism>
<proteinExistence type="predicted"/>
<keyword evidence="4" id="KW-0677">Repeat</keyword>
<comment type="subcellular location">
    <subcellularLocation>
        <location evidence="1">Cytoplasm</location>
        <location evidence="1">Cytoskeleton</location>
        <location evidence="1">Cilium axoneme</location>
    </subcellularLocation>
</comment>
<comment type="caution">
    <text evidence="9">The sequence shown here is derived from an EMBL/GenBank/DDBJ whole genome shotgun (WGS) entry which is preliminary data.</text>
</comment>
<evidence type="ECO:0000256" key="8">
    <source>
        <dbReference type="SAM" id="MobiDB-lite"/>
    </source>
</evidence>
<evidence type="ECO:0000256" key="6">
    <source>
        <dbReference type="ARBA" id="ARBA00023212"/>
    </source>
</evidence>
<evidence type="ECO:0000256" key="3">
    <source>
        <dbReference type="ARBA" id="ARBA00022574"/>
    </source>
</evidence>
<feature type="region of interest" description="Disordered" evidence="8">
    <location>
        <begin position="1"/>
        <end position="43"/>
    </location>
</feature>
<dbReference type="AlphaFoldDB" id="A0A2J7R8N4"/>
<keyword evidence="3" id="KW-0853">WD repeat</keyword>
<dbReference type="GO" id="GO:0005930">
    <property type="term" value="C:axoneme"/>
    <property type="evidence" value="ECO:0007669"/>
    <property type="project" value="UniProtKB-SubCell"/>
</dbReference>
<dbReference type="STRING" id="105785.A0A2J7R8N4"/>
<keyword evidence="7" id="KW-0966">Cell projection</keyword>
<evidence type="ECO:0000256" key="4">
    <source>
        <dbReference type="ARBA" id="ARBA00022737"/>
    </source>
</evidence>
<sequence>MSNATNGDAENLPEELSHAEVRRVEESGAAGKEQRQEEKKVQEEIPEILNSDDFISKPFLSKKCTVPEAILVFHHSFGYDCQRYFNLVLLEETILAFASGNLIHIFNVGTNELWFRRSAGGGGIGHMAKNPNPAYQHLAVAEKGNHPLIIIYNWPSLDIVCLLKQGAEKMYCHINYSPDGEMLCSQGGAPDYLLIVWNWKASKIILCCQSCSNDVYKAAFATSVPDHIITCGVGHINFWKVGRTFTGLKLTGSLGRFGRTEISDIIGFLTLPDGKVISGCEWGNMLLWEGGLIKVEVSRKKKKHCHAAPITQFEFENGDLTTVGLDGFVKMWYFETIDAVDPPEENRFFELEPMMEIEIKDADNQAALMCVVKISEDPEDTFWYGQDANGGIWKFDLNIKSSLRQSPEQLLICHAGPVMDMAASPVDEHLATLGKDGRLFIYNYLEKKLLLVKRFPAQGSCLLWLPLHVSHI</sequence>
<dbReference type="InterPro" id="IPR036322">
    <property type="entry name" value="WD40_repeat_dom_sf"/>
</dbReference>
<dbReference type="PANTHER" id="PTHR14885">
    <property type="entry name" value="CILIA- AND FLAGELLA-ASSOCIATED PROTEIN 43-RELATED"/>
    <property type="match status" value="1"/>
</dbReference>
<dbReference type="SUPFAM" id="SSF50978">
    <property type="entry name" value="WD40 repeat-like"/>
    <property type="match status" value="1"/>
</dbReference>
<dbReference type="Proteomes" id="UP000235965">
    <property type="component" value="Unassembled WGS sequence"/>
</dbReference>
<reference evidence="9 10" key="1">
    <citation type="submission" date="2017-12" db="EMBL/GenBank/DDBJ databases">
        <title>Hemimetabolous genomes reveal molecular basis of termite eusociality.</title>
        <authorList>
            <person name="Harrison M.C."/>
            <person name="Jongepier E."/>
            <person name="Robertson H.M."/>
            <person name="Arning N."/>
            <person name="Bitard-Feildel T."/>
            <person name="Chao H."/>
            <person name="Childers C.P."/>
            <person name="Dinh H."/>
            <person name="Doddapaneni H."/>
            <person name="Dugan S."/>
            <person name="Gowin J."/>
            <person name="Greiner C."/>
            <person name="Han Y."/>
            <person name="Hu H."/>
            <person name="Hughes D.S.T."/>
            <person name="Huylmans A.-K."/>
            <person name="Kemena C."/>
            <person name="Kremer L.P.M."/>
            <person name="Lee S.L."/>
            <person name="Lopez-Ezquerra A."/>
            <person name="Mallet L."/>
            <person name="Monroy-Kuhn J.M."/>
            <person name="Moser A."/>
            <person name="Murali S.C."/>
            <person name="Muzny D.M."/>
            <person name="Otani S."/>
            <person name="Piulachs M.-D."/>
            <person name="Poelchau M."/>
            <person name="Qu J."/>
            <person name="Schaub F."/>
            <person name="Wada-Katsumata A."/>
            <person name="Worley K.C."/>
            <person name="Xie Q."/>
            <person name="Ylla G."/>
            <person name="Poulsen M."/>
            <person name="Gibbs R.A."/>
            <person name="Schal C."/>
            <person name="Richards S."/>
            <person name="Belles X."/>
            <person name="Korb J."/>
            <person name="Bornberg-Bauer E."/>
        </authorList>
    </citation>
    <scope>NUCLEOTIDE SEQUENCE [LARGE SCALE GENOMIC DNA]</scope>
    <source>
        <tissue evidence="9">Whole body</tissue>
    </source>
</reference>
<dbReference type="Pfam" id="PF00400">
    <property type="entry name" value="WD40"/>
    <property type="match status" value="1"/>
</dbReference>
<accession>A0A2J7R8N4</accession>
<dbReference type="SMART" id="SM00320">
    <property type="entry name" value="WD40"/>
    <property type="match status" value="3"/>
</dbReference>
<keyword evidence="6" id="KW-0206">Cytoskeleton</keyword>
<protein>
    <recommendedName>
        <fullName evidence="11">Cilia-and flagella-associated protein 44</fullName>
    </recommendedName>
</protein>
<dbReference type="InterPro" id="IPR015943">
    <property type="entry name" value="WD40/YVTN_repeat-like_dom_sf"/>
</dbReference>
<dbReference type="EMBL" id="NEVH01006721">
    <property type="protein sequence ID" value="PNF37198.1"/>
    <property type="molecule type" value="Genomic_DNA"/>
</dbReference>
<evidence type="ECO:0008006" key="11">
    <source>
        <dbReference type="Google" id="ProtNLM"/>
    </source>
</evidence>
<evidence type="ECO:0000256" key="7">
    <source>
        <dbReference type="ARBA" id="ARBA00023273"/>
    </source>
</evidence>
<keyword evidence="5" id="KW-0175">Coiled coil</keyword>
<evidence type="ECO:0000256" key="2">
    <source>
        <dbReference type="ARBA" id="ARBA00022490"/>
    </source>
</evidence>
<keyword evidence="10" id="KW-1185">Reference proteome</keyword>
<evidence type="ECO:0000256" key="1">
    <source>
        <dbReference type="ARBA" id="ARBA00004430"/>
    </source>
</evidence>
<evidence type="ECO:0000256" key="5">
    <source>
        <dbReference type="ARBA" id="ARBA00023054"/>
    </source>
</evidence>
<feature type="compositionally biased region" description="Basic and acidic residues" evidence="8">
    <location>
        <begin position="15"/>
        <end position="43"/>
    </location>
</feature>